<evidence type="ECO:0000256" key="9">
    <source>
        <dbReference type="ARBA" id="ARBA00022777"/>
    </source>
</evidence>
<gene>
    <name evidence="16" type="primary">sasA_214</name>
    <name evidence="16" type="ORF">SDC9_81114</name>
</gene>
<evidence type="ECO:0000259" key="15">
    <source>
        <dbReference type="PROSITE" id="PS50109"/>
    </source>
</evidence>
<dbReference type="InterPro" id="IPR003594">
    <property type="entry name" value="HATPase_dom"/>
</dbReference>
<keyword evidence="11 14" id="KW-1133">Transmembrane helix</keyword>
<dbReference type="PANTHER" id="PTHR45528">
    <property type="entry name" value="SENSOR HISTIDINE KINASE CPXA"/>
    <property type="match status" value="1"/>
</dbReference>
<dbReference type="SUPFAM" id="SSF55874">
    <property type="entry name" value="ATPase domain of HSP90 chaperone/DNA topoisomerase II/histidine kinase"/>
    <property type="match status" value="1"/>
</dbReference>
<evidence type="ECO:0000256" key="12">
    <source>
        <dbReference type="ARBA" id="ARBA00023012"/>
    </source>
</evidence>
<dbReference type="InterPro" id="IPR005467">
    <property type="entry name" value="His_kinase_dom"/>
</dbReference>
<dbReference type="Gene3D" id="6.10.340.10">
    <property type="match status" value="1"/>
</dbReference>
<dbReference type="InterPro" id="IPR050398">
    <property type="entry name" value="HssS/ArlS-like"/>
</dbReference>
<evidence type="ECO:0000256" key="10">
    <source>
        <dbReference type="ARBA" id="ARBA00022840"/>
    </source>
</evidence>
<comment type="subcellular location">
    <subcellularLocation>
        <location evidence="2">Cell membrane</location>
        <topology evidence="2">Multi-pass membrane protein</topology>
    </subcellularLocation>
</comment>
<evidence type="ECO:0000256" key="1">
    <source>
        <dbReference type="ARBA" id="ARBA00000085"/>
    </source>
</evidence>
<evidence type="ECO:0000256" key="11">
    <source>
        <dbReference type="ARBA" id="ARBA00022989"/>
    </source>
</evidence>
<keyword evidence="9 16" id="KW-0418">Kinase</keyword>
<feature type="domain" description="Histidine kinase" evidence="15">
    <location>
        <begin position="234"/>
        <end position="447"/>
    </location>
</feature>
<evidence type="ECO:0000256" key="4">
    <source>
        <dbReference type="ARBA" id="ARBA00022475"/>
    </source>
</evidence>
<dbReference type="CDD" id="cd00082">
    <property type="entry name" value="HisKA"/>
    <property type="match status" value="1"/>
</dbReference>
<reference evidence="16" key="1">
    <citation type="submission" date="2019-08" db="EMBL/GenBank/DDBJ databases">
        <authorList>
            <person name="Kucharzyk K."/>
            <person name="Murdoch R.W."/>
            <person name="Higgins S."/>
            <person name="Loffler F."/>
        </authorList>
    </citation>
    <scope>NUCLEOTIDE SEQUENCE</scope>
</reference>
<name>A0A644Z2L8_9ZZZZ</name>
<evidence type="ECO:0000256" key="2">
    <source>
        <dbReference type="ARBA" id="ARBA00004651"/>
    </source>
</evidence>
<dbReference type="SMART" id="SM00388">
    <property type="entry name" value="HisKA"/>
    <property type="match status" value="1"/>
</dbReference>
<keyword evidence="13 14" id="KW-0472">Membrane</keyword>
<dbReference type="InterPro" id="IPR004358">
    <property type="entry name" value="Sig_transdc_His_kin-like_C"/>
</dbReference>
<evidence type="ECO:0000256" key="7">
    <source>
        <dbReference type="ARBA" id="ARBA00022692"/>
    </source>
</evidence>
<dbReference type="PRINTS" id="PR00344">
    <property type="entry name" value="BCTRLSENSOR"/>
</dbReference>
<keyword evidence="8" id="KW-0547">Nucleotide-binding</keyword>
<dbReference type="PANTHER" id="PTHR45528:SF1">
    <property type="entry name" value="SENSOR HISTIDINE KINASE CPXA"/>
    <property type="match status" value="1"/>
</dbReference>
<evidence type="ECO:0000256" key="5">
    <source>
        <dbReference type="ARBA" id="ARBA00022553"/>
    </source>
</evidence>
<dbReference type="CDD" id="cd00075">
    <property type="entry name" value="HATPase"/>
    <property type="match status" value="1"/>
</dbReference>
<sequence>MKEKFPSVSDIQVGWLSSHLSRKAIIALVALAVLSGVVLCLLFSFYLGEYAKAAYENAENRLQVQSDAICDYLRTHEGDYDGLAQFVRAGDLSCEVERENGEVLFSYLPYAGESKFTISGSTTVALSNSSRLTVHTWMAPMEENEVSRMFIGGALKGLVIFIICVFVVVGVMLYLLVLSPIIGLRRAVREYYEYGAMPKQSQRRDEIGRLWNTFVTMAGVLEEKEQTERRLIASVSHDIKTPLTSVMGYSERVLSAQLSPEKQNQYLNSIYDKALAIKAVVDEFDEFLETGFQENVPLISMCAGDLCDKIREEYQDELQDAGISFAVECSCPSARILCSFEHIRRVFGNLITNSIQHAASDALALHLICRKEGAQLVFLFCDNGKGVAPELLNRIFEPLFTTDRGRKVSGLGLAICRSIIRAHNGSIQAENLQLSGFAIEIRLPLAQQQPLFR</sequence>
<dbReference type="Pfam" id="PF00512">
    <property type="entry name" value="HisKA"/>
    <property type="match status" value="1"/>
</dbReference>
<comment type="catalytic activity">
    <reaction evidence="1">
        <text>ATP + protein L-histidine = ADP + protein N-phospho-L-histidine.</text>
        <dbReference type="EC" id="2.7.13.3"/>
    </reaction>
</comment>
<dbReference type="GO" id="GO:0005886">
    <property type="term" value="C:plasma membrane"/>
    <property type="evidence" value="ECO:0007669"/>
    <property type="project" value="UniProtKB-SubCell"/>
</dbReference>
<dbReference type="SUPFAM" id="SSF47384">
    <property type="entry name" value="Homodimeric domain of signal transducing histidine kinase"/>
    <property type="match status" value="1"/>
</dbReference>
<dbReference type="SMART" id="SM00387">
    <property type="entry name" value="HATPase_c"/>
    <property type="match status" value="1"/>
</dbReference>
<keyword evidence="5" id="KW-0597">Phosphoprotein</keyword>
<evidence type="ECO:0000256" key="13">
    <source>
        <dbReference type="ARBA" id="ARBA00023136"/>
    </source>
</evidence>
<dbReference type="InterPro" id="IPR036097">
    <property type="entry name" value="HisK_dim/P_sf"/>
</dbReference>
<evidence type="ECO:0000256" key="6">
    <source>
        <dbReference type="ARBA" id="ARBA00022679"/>
    </source>
</evidence>
<keyword evidence="12" id="KW-0902">Two-component regulatory system</keyword>
<dbReference type="Gene3D" id="1.10.287.130">
    <property type="match status" value="1"/>
</dbReference>
<organism evidence="16">
    <name type="scientific">bioreactor metagenome</name>
    <dbReference type="NCBI Taxonomy" id="1076179"/>
    <lineage>
        <taxon>unclassified sequences</taxon>
        <taxon>metagenomes</taxon>
        <taxon>ecological metagenomes</taxon>
    </lineage>
</organism>
<evidence type="ECO:0000256" key="14">
    <source>
        <dbReference type="SAM" id="Phobius"/>
    </source>
</evidence>
<keyword evidence="7 14" id="KW-0812">Transmembrane</keyword>
<keyword evidence="6 16" id="KW-0808">Transferase</keyword>
<dbReference type="Pfam" id="PF02518">
    <property type="entry name" value="HATPase_c"/>
    <property type="match status" value="1"/>
</dbReference>
<comment type="caution">
    <text evidence="16">The sequence shown here is derived from an EMBL/GenBank/DDBJ whole genome shotgun (WGS) entry which is preliminary data.</text>
</comment>
<dbReference type="GO" id="GO:0000155">
    <property type="term" value="F:phosphorelay sensor kinase activity"/>
    <property type="evidence" value="ECO:0007669"/>
    <property type="project" value="InterPro"/>
</dbReference>
<dbReference type="InterPro" id="IPR003661">
    <property type="entry name" value="HisK_dim/P_dom"/>
</dbReference>
<dbReference type="EMBL" id="VSSQ01007001">
    <property type="protein sequence ID" value="MPM34528.1"/>
    <property type="molecule type" value="Genomic_DNA"/>
</dbReference>
<proteinExistence type="predicted"/>
<dbReference type="PROSITE" id="PS50109">
    <property type="entry name" value="HIS_KIN"/>
    <property type="match status" value="1"/>
</dbReference>
<dbReference type="EC" id="2.7.13.3" evidence="3"/>
<protein>
    <recommendedName>
        <fullName evidence="3">histidine kinase</fullName>
        <ecNumber evidence="3">2.7.13.3</ecNumber>
    </recommendedName>
</protein>
<keyword evidence="4" id="KW-1003">Cell membrane</keyword>
<evidence type="ECO:0000313" key="16">
    <source>
        <dbReference type="EMBL" id="MPM34528.1"/>
    </source>
</evidence>
<accession>A0A644Z2L8</accession>
<feature type="transmembrane region" description="Helical" evidence="14">
    <location>
        <begin position="24"/>
        <end position="47"/>
    </location>
</feature>
<keyword evidence="10" id="KW-0067">ATP-binding</keyword>
<dbReference type="GO" id="GO:0005524">
    <property type="term" value="F:ATP binding"/>
    <property type="evidence" value="ECO:0007669"/>
    <property type="project" value="UniProtKB-KW"/>
</dbReference>
<dbReference type="InterPro" id="IPR036890">
    <property type="entry name" value="HATPase_C_sf"/>
</dbReference>
<dbReference type="Gene3D" id="3.30.565.10">
    <property type="entry name" value="Histidine kinase-like ATPase, C-terminal domain"/>
    <property type="match status" value="1"/>
</dbReference>
<feature type="transmembrane region" description="Helical" evidence="14">
    <location>
        <begin position="158"/>
        <end position="177"/>
    </location>
</feature>
<evidence type="ECO:0000256" key="8">
    <source>
        <dbReference type="ARBA" id="ARBA00022741"/>
    </source>
</evidence>
<dbReference type="AlphaFoldDB" id="A0A644Z2L8"/>
<evidence type="ECO:0000256" key="3">
    <source>
        <dbReference type="ARBA" id="ARBA00012438"/>
    </source>
</evidence>